<dbReference type="AlphaFoldDB" id="A0A8J7NNP1"/>
<keyword evidence="4" id="KW-0862">Zinc</keyword>
<dbReference type="Pfam" id="PF14766">
    <property type="entry name" value="RPA_interact_N"/>
    <property type="match status" value="1"/>
</dbReference>
<evidence type="ECO:0000256" key="2">
    <source>
        <dbReference type="ARBA" id="ARBA00022723"/>
    </source>
</evidence>
<dbReference type="Pfam" id="PF14767">
    <property type="entry name" value="RPA_interact_M"/>
    <property type="match status" value="1"/>
</dbReference>
<feature type="domain" description="RPA-interacting protein C-terminal" evidence="8">
    <location>
        <begin position="144"/>
        <end position="221"/>
    </location>
</feature>
<feature type="domain" description="RPA-interacting protein central" evidence="7">
    <location>
        <begin position="57"/>
        <end position="134"/>
    </location>
</feature>
<evidence type="ECO:0000256" key="4">
    <source>
        <dbReference type="ARBA" id="ARBA00022833"/>
    </source>
</evidence>
<dbReference type="InterPro" id="IPR028158">
    <property type="entry name" value="RPA_interact_N_dom"/>
</dbReference>
<evidence type="ECO:0000313" key="9">
    <source>
        <dbReference type="EMBL" id="MBN3316992.1"/>
    </source>
</evidence>
<sequence>MDAVLRHRSLYKGTTPPWKETYRKRCMERLKSSRSQLLDRYRQVGESPRSSARASFVVQEVMEEEWKALQCTSGRLPSLWSKDSIREMYSVMQDDDELAVLEEIQQELLSQEQSIIEEYEKSMLYEEQCLNAMVEGMEAENQIICPVCHMNNLTVNSHFILCQCGVYINTRHRNITAEHLRSLLERSVTDHVEQCFHSPVFSVATTTEGSANLLISCMVNDTSVYTETSCCRNSRAYIFMFLLFNDNVSLLALYNFLH</sequence>
<dbReference type="GO" id="GO:0016605">
    <property type="term" value="C:PML body"/>
    <property type="evidence" value="ECO:0007669"/>
    <property type="project" value="TreeGrafter"/>
</dbReference>
<dbReference type="Pfam" id="PF14768">
    <property type="entry name" value="RPA_interact_C"/>
    <property type="match status" value="1"/>
</dbReference>
<gene>
    <name evidence="9" type="primary">Rpaina</name>
    <name evidence="9" type="ORF">GTO95_0012764</name>
</gene>
<comment type="caution">
    <text evidence="9">The sequence shown here is derived from an EMBL/GenBank/DDBJ whole genome shotgun (WGS) entry which is preliminary data.</text>
</comment>
<dbReference type="InterPro" id="IPR028156">
    <property type="entry name" value="RIP"/>
</dbReference>
<keyword evidence="2" id="KW-0479">Metal-binding</keyword>
<dbReference type="EMBL" id="JAAWVO010033072">
    <property type="protein sequence ID" value="MBN3316992.1"/>
    <property type="molecule type" value="Genomic_DNA"/>
</dbReference>
<evidence type="ECO:0000259" key="8">
    <source>
        <dbReference type="Pfam" id="PF14768"/>
    </source>
</evidence>
<feature type="non-terminal residue" evidence="9">
    <location>
        <position position="258"/>
    </location>
</feature>
<protein>
    <submittedName>
        <fullName evidence="9">RIPA protein</fullName>
    </submittedName>
</protein>
<dbReference type="InterPro" id="IPR028159">
    <property type="entry name" value="RPA_interact_C_dom"/>
</dbReference>
<dbReference type="InterPro" id="IPR028155">
    <property type="entry name" value="RPA_interact_central"/>
</dbReference>
<evidence type="ECO:0000256" key="5">
    <source>
        <dbReference type="ARBA" id="ARBA00023242"/>
    </source>
</evidence>
<reference evidence="9" key="1">
    <citation type="journal article" date="2021" name="Cell">
        <title>Tracing the genetic footprints of vertebrate landing in non-teleost ray-finned fishes.</title>
        <authorList>
            <person name="Bi X."/>
            <person name="Wang K."/>
            <person name="Yang L."/>
            <person name="Pan H."/>
            <person name="Jiang H."/>
            <person name="Wei Q."/>
            <person name="Fang M."/>
            <person name="Yu H."/>
            <person name="Zhu C."/>
            <person name="Cai Y."/>
            <person name="He Y."/>
            <person name="Gan X."/>
            <person name="Zeng H."/>
            <person name="Yu D."/>
            <person name="Zhu Y."/>
            <person name="Jiang H."/>
            <person name="Qiu Q."/>
            <person name="Yang H."/>
            <person name="Zhang Y.E."/>
            <person name="Wang W."/>
            <person name="Zhu M."/>
            <person name="He S."/>
            <person name="Zhang G."/>
        </authorList>
    </citation>
    <scope>NUCLEOTIDE SEQUENCE</scope>
    <source>
        <strain evidence="9">Allg_001</strain>
    </source>
</reference>
<comment type="subcellular location">
    <subcellularLocation>
        <location evidence="1">Nucleus</location>
    </subcellularLocation>
</comment>
<keyword evidence="10" id="KW-1185">Reference proteome</keyword>
<name>A0A8J7NNP1_ATRSP</name>
<keyword evidence="3" id="KW-0863">Zinc-finger</keyword>
<organism evidence="9 10">
    <name type="scientific">Atractosteus spatula</name>
    <name type="common">Alligator gar</name>
    <name type="synonym">Lepisosteus spatula</name>
    <dbReference type="NCBI Taxonomy" id="7917"/>
    <lineage>
        <taxon>Eukaryota</taxon>
        <taxon>Metazoa</taxon>
        <taxon>Chordata</taxon>
        <taxon>Craniata</taxon>
        <taxon>Vertebrata</taxon>
        <taxon>Euteleostomi</taxon>
        <taxon>Actinopterygii</taxon>
        <taxon>Neopterygii</taxon>
        <taxon>Holostei</taxon>
        <taxon>Semionotiformes</taxon>
        <taxon>Lepisosteidae</taxon>
        <taxon>Atractosteus</taxon>
    </lineage>
</organism>
<dbReference type="GO" id="GO:0008270">
    <property type="term" value="F:zinc ion binding"/>
    <property type="evidence" value="ECO:0007669"/>
    <property type="project" value="UniProtKB-KW"/>
</dbReference>
<feature type="non-terminal residue" evidence="9">
    <location>
        <position position="1"/>
    </location>
</feature>
<evidence type="ECO:0000313" key="10">
    <source>
        <dbReference type="Proteomes" id="UP000736164"/>
    </source>
</evidence>
<dbReference type="PANTHER" id="PTHR31742:SF1">
    <property type="entry name" value="RPA-INTERACTING PROTEIN"/>
    <property type="match status" value="1"/>
</dbReference>
<keyword evidence="5" id="KW-0539">Nucleus</keyword>
<evidence type="ECO:0000256" key="1">
    <source>
        <dbReference type="ARBA" id="ARBA00004123"/>
    </source>
</evidence>
<feature type="domain" description="RPA-interacting protein N-terminal" evidence="6">
    <location>
        <begin position="6"/>
        <end position="43"/>
    </location>
</feature>
<accession>A0A8J7NNP1</accession>
<dbReference type="Proteomes" id="UP000736164">
    <property type="component" value="Unassembled WGS sequence"/>
</dbReference>
<evidence type="ECO:0000259" key="7">
    <source>
        <dbReference type="Pfam" id="PF14767"/>
    </source>
</evidence>
<dbReference type="GO" id="GO:0006606">
    <property type="term" value="P:protein import into nucleus"/>
    <property type="evidence" value="ECO:0007669"/>
    <property type="project" value="TreeGrafter"/>
</dbReference>
<evidence type="ECO:0000259" key="6">
    <source>
        <dbReference type="Pfam" id="PF14766"/>
    </source>
</evidence>
<proteinExistence type="predicted"/>
<evidence type="ECO:0000256" key="3">
    <source>
        <dbReference type="ARBA" id="ARBA00022771"/>
    </source>
</evidence>
<dbReference type="PANTHER" id="PTHR31742">
    <property type="entry name" value="RPA-INTERACTING PROTEIN RPAIN"/>
    <property type="match status" value="1"/>
</dbReference>